<dbReference type="PRINTS" id="PR00472">
    <property type="entry name" value="CASNKINASEII"/>
</dbReference>
<dbReference type="PANTHER" id="PTHR11740">
    <property type="entry name" value="CASEIN KINASE II SUBUNIT BETA"/>
    <property type="match status" value="1"/>
</dbReference>
<comment type="subunit">
    <text evidence="2">Tetramer of two alpha and two beta subunits.</text>
</comment>
<evidence type="ECO:0000313" key="5">
    <source>
        <dbReference type="Proteomes" id="UP000019132"/>
    </source>
</evidence>
<keyword evidence="5" id="KW-1185">Reference proteome</keyword>
<dbReference type="InterPro" id="IPR000704">
    <property type="entry name" value="Casein_kinase_II_reg-sub"/>
</dbReference>
<dbReference type="eggNOG" id="KOG3092">
    <property type="taxonomic scope" value="Eukaryota"/>
</dbReference>
<dbReference type="Proteomes" id="UP000019132">
    <property type="component" value="Unassembled WGS sequence"/>
</dbReference>
<accession>K3WHD7</accession>
<dbReference type="EnsemblProtists" id="PYU1_T004379">
    <property type="protein sequence ID" value="PYU1_T004379"/>
    <property type="gene ID" value="PYU1_G004369"/>
</dbReference>
<reference evidence="4" key="3">
    <citation type="submission" date="2015-02" db="UniProtKB">
        <authorList>
            <consortium name="EnsemblProtists"/>
        </authorList>
    </citation>
    <scope>IDENTIFICATION</scope>
    <source>
        <strain evidence="4">DAOM BR144</strain>
    </source>
</reference>
<organism evidence="4 5">
    <name type="scientific">Globisporangium ultimum (strain ATCC 200006 / CBS 805.95 / DAOM BR144)</name>
    <name type="common">Pythium ultimum</name>
    <dbReference type="NCBI Taxonomy" id="431595"/>
    <lineage>
        <taxon>Eukaryota</taxon>
        <taxon>Sar</taxon>
        <taxon>Stramenopiles</taxon>
        <taxon>Oomycota</taxon>
        <taxon>Peronosporomycetes</taxon>
        <taxon>Pythiales</taxon>
        <taxon>Pythiaceae</taxon>
        <taxon>Globisporangium</taxon>
    </lineage>
</organism>
<evidence type="ECO:0000313" key="4">
    <source>
        <dbReference type="EnsemblProtists" id="PYU1_T004379"/>
    </source>
</evidence>
<name>K3WHD7_GLOUD</name>
<reference evidence="5" key="1">
    <citation type="journal article" date="2010" name="Genome Biol.">
        <title>Genome sequence of the necrotrophic plant pathogen Pythium ultimum reveals original pathogenicity mechanisms and effector repertoire.</title>
        <authorList>
            <person name="Levesque C.A."/>
            <person name="Brouwer H."/>
            <person name="Cano L."/>
            <person name="Hamilton J.P."/>
            <person name="Holt C."/>
            <person name="Huitema E."/>
            <person name="Raffaele S."/>
            <person name="Robideau G.P."/>
            <person name="Thines M."/>
            <person name="Win J."/>
            <person name="Zerillo M.M."/>
            <person name="Beakes G.W."/>
            <person name="Boore J.L."/>
            <person name="Busam D."/>
            <person name="Dumas B."/>
            <person name="Ferriera S."/>
            <person name="Fuerstenberg S.I."/>
            <person name="Gachon C.M."/>
            <person name="Gaulin E."/>
            <person name="Govers F."/>
            <person name="Grenville-Briggs L."/>
            <person name="Horner N."/>
            <person name="Hostetler J."/>
            <person name="Jiang R.H."/>
            <person name="Johnson J."/>
            <person name="Krajaejun T."/>
            <person name="Lin H."/>
            <person name="Meijer H.J."/>
            <person name="Moore B."/>
            <person name="Morris P."/>
            <person name="Phuntmart V."/>
            <person name="Puiu D."/>
            <person name="Shetty J."/>
            <person name="Stajich J.E."/>
            <person name="Tripathy S."/>
            <person name="Wawra S."/>
            <person name="van West P."/>
            <person name="Whitty B.R."/>
            <person name="Coutinho P.M."/>
            <person name="Henrissat B."/>
            <person name="Martin F."/>
            <person name="Thomas P.D."/>
            <person name="Tyler B.M."/>
            <person name="De Vries R.P."/>
            <person name="Kamoun S."/>
            <person name="Yandell M."/>
            <person name="Tisserat N."/>
            <person name="Buell C.R."/>
        </authorList>
    </citation>
    <scope>NUCLEOTIDE SEQUENCE</scope>
    <source>
        <strain evidence="5">DAOM:BR144</strain>
    </source>
</reference>
<evidence type="ECO:0000256" key="3">
    <source>
        <dbReference type="SAM" id="MobiDB-lite"/>
    </source>
</evidence>
<protein>
    <recommendedName>
        <fullName evidence="2">Casein kinase II subunit beta</fullName>
        <shortName evidence="2">CK II beta</shortName>
    </recommendedName>
</protein>
<dbReference type="InterPro" id="IPR035991">
    <property type="entry name" value="Casein_kinase_II_beta-like"/>
</dbReference>
<feature type="region of interest" description="Disordered" evidence="3">
    <location>
        <begin position="202"/>
        <end position="250"/>
    </location>
</feature>
<dbReference type="FunCoup" id="K3WHD7">
    <property type="interactions" value="28"/>
</dbReference>
<comment type="similarity">
    <text evidence="1 2">Belongs to the casein kinase 2 subunit beta family.</text>
</comment>
<dbReference type="FunFam" id="1.10.1820.10:FF:000008">
    <property type="entry name" value="Casein kinase II subunit beta"/>
    <property type="match status" value="1"/>
</dbReference>
<dbReference type="SUPFAM" id="SSF57798">
    <property type="entry name" value="Casein kinase II beta subunit"/>
    <property type="match status" value="1"/>
</dbReference>
<dbReference type="InterPro" id="IPR016149">
    <property type="entry name" value="Casein_kin_II_reg-sub_N"/>
</dbReference>
<dbReference type="InParanoid" id="K3WHD7"/>
<dbReference type="Pfam" id="PF01214">
    <property type="entry name" value="CK_II_beta"/>
    <property type="match status" value="1"/>
</dbReference>
<dbReference type="STRING" id="431595.K3WHD7"/>
<dbReference type="Gene3D" id="1.10.1820.10">
    <property type="entry name" value="protein kinase ck2 holoenzyme, chain C, domain 1"/>
    <property type="match status" value="1"/>
</dbReference>
<dbReference type="GO" id="GO:0005956">
    <property type="term" value="C:protein kinase CK2 complex"/>
    <property type="evidence" value="ECO:0007669"/>
    <property type="project" value="UniProtKB-UniRule"/>
</dbReference>
<dbReference type="GO" id="GO:0005737">
    <property type="term" value="C:cytoplasm"/>
    <property type="evidence" value="ECO:0007669"/>
    <property type="project" value="TreeGrafter"/>
</dbReference>
<dbReference type="VEuPathDB" id="FungiDB:PYU1_G004369"/>
<sequence length="250" mass="28655">MSDYEEEDEKWVQWFCSLAGNEHFCEVAQSYIEDSFNLYGLRALVPNYQDALNIILDMTDIPYDEDVPAYAAELYGLIHARYIITAHGLDAMLKKYKEGDFGVCPRALCDGQPVVPAGLHDEWKKSEMKVFCPKCRDLYTPVTDYQAPAIDGAYFGTTFPHLFFMTYRELEPAPSTLLYVPRVFGYKIHNKHENRRRLAILAQEDDDEQKTQQQHQRRTMAGGRRKGGGEEGDPADPASTSRLKKRKQEA</sequence>
<proteinExistence type="inferred from homology"/>
<dbReference type="OMA" id="QPHARCA"/>
<dbReference type="AlphaFoldDB" id="K3WHD7"/>
<dbReference type="EMBL" id="GL376631">
    <property type="status" value="NOT_ANNOTATED_CDS"/>
    <property type="molecule type" value="Genomic_DNA"/>
</dbReference>
<dbReference type="HOGENOM" id="CLU_034027_3_3_1"/>
<evidence type="ECO:0000256" key="2">
    <source>
        <dbReference type="RuleBase" id="RU361268"/>
    </source>
</evidence>
<dbReference type="FunFam" id="2.20.25.20:FF:000001">
    <property type="entry name" value="Casein kinase II subunit beta"/>
    <property type="match status" value="1"/>
</dbReference>
<dbReference type="SMART" id="SM01085">
    <property type="entry name" value="CK_II_beta"/>
    <property type="match status" value="1"/>
</dbReference>
<dbReference type="Gene3D" id="2.20.25.20">
    <property type="match status" value="1"/>
</dbReference>
<evidence type="ECO:0000256" key="1">
    <source>
        <dbReference type="ARBA" id="ARBA00006941"/>
    </source>
</evidence>
<feature type="compositionally biased region" description="Basic residues" evidence="3">
    <location>
        <begin position="215"/>
        <end position="226"/>
    </location>
</feature>
<dbReference type="GO" id="GO:0019887">
    <property type="term" value="F:protein kinase regulator activity"/>
    <property type="evidence" value="ECO:0007669"/>
    <property type="project" value="InterPro"/>
</dbReference>
<dbReference type="PANTHER" id="PTHR11740:SF0">
    <property type="entry name" value="CASEIN KINASE II SUBUNIT BETA"/>
    <property type="match status" value="1"/>
</dbReference>
<reference evidence="5" key="2">
    <citation type="submission" date="2010-04" db="EMBL/GenBank/DDBJ databases">
        <authorList>
            <person name="Buell R."/>
            <person name="Hamilton J."/>
            <person name="Hostetler J."/>
        </authorList>
    </citation>
    <scope>NUCLEOTIDE SEQUENCE [LARGE SCALE GENOMIC DNA]</scope>
    <source>
        <strain evidence="5">DAOM:BR144</strain>
    </source>
</reference>